<sequence length="990" mass="109990">MQENVLLPLAMAFLLFIAGIPLWGERNGQAGRFFAIALFGRAAAFLGAVLGVWAAGTFFERVGVLLFGAGIAVSGVFLVAFATSYVGRFRPGASRRLPLYFLPYAVWVWAIRDMPAQTLWQPSPLLSLRLALPLPLVAFSLVYVILPTLAAAALLAPPLWRRVSQARWRLFSLGMLLVLTFLSMPMAARFGILASNTIQSLAYLLVAVAFFVLDRRITTFAAEFVLDNLPNPVLILNAKNEIVEVNPAVVRGLGMPLGEILGRPIEEVCPTLAEVLELGITVETRFEMKERLWAANESVLPSPFGNEEWRALILTDVTHSRRMQEALERAQREMERLQKQWETVINELPQVIALLDECGCVIRANQTLTEWTGHACPSGTALHTALHPQCTASVCYVEALWRDAQKSLAAGNYWEYEVQDEILNRRLLYRFMSVSAPTDEPIFALLIEDVTERYLYEEELRRARDEAEAANRAKSAFLANMSHELRTPLNAIIGYSELLYEDAIDAGDKDMASDLKKIHSAGRHLLTLINDVLDISKIEAGRMQVSLEEVAIRDVIDSVVYTVSGLIEQNGNTFECVVDENVGVIRTDATKLRQILLNLLGNAAKFTEQGKVALRIWRERGKPNDEIVFEISDTGIGIPEEKLPTLFQPFTQVDPSPTRKYGGTGLGLAITKAYVDMLGGTIEVQSEVGKGTTFLVRLPVVSTLVEEALTLPETLEDDTNVLPVIHPDMPVVLVIDDDRKARELMARVLRKEGFAVVEAASGAAGIRLAQEIVPDVIVLDVFMPETDGWMVLQSLKQDRTTADIPVILCTVATERELALALGAAEFIQKPVEYEELARRVRYYVGKSQGEDGGAPRVLVVEDDASMRELLVRLLGRMDIRADEAQNGREALEYVRAHPPVLILLDLMMPEMDGFEFLKHLRADPGLAGIPVIVVTARDLSPAEREQLRRSTQEIIQKGAFDRSQFLNIVHHALQSSTARTAEQSEEEREE</sequence>
<evidence type="ECO:0000256" key="5">
    <source>
        <dbReference type="ARBA" id="ARBA00022553"/>
    </source>
</evidence>
<dbReference type="EC" id="2.7.13.3" evidence="4"/>
<dbReference type="Pfam" id="PF00072">
    <property type="entry name" value="Response_reg"/>
    <property type="match status" value="2"/>
</dbReference>
<feature type="modified residue" description="4-aspartylphosphate" evidence="14">
    <location>
        <position position="780"/>
    </location>
</feature>
<dbReference type="Gene3D" id="1.10.287.130">
    <property type="match status" value="1"/>
</dbReference>
<feature type="domain" description="Response regulatory" evidence="18">
    <location>
        <begin position="856"/>
        <end position="972"/>
    </location>
</feature>
<feature type="domain" description="PAS" evidence="19">
    <location>
        <begin position="225"/>
        <end position="263"/>
    </location>
</feature>
<dbReference type="Pfam" id="PF00512">
    <property type="entry name" value="HisKA"/>
    <property type="match status" value="1"/>
</dbReference>
<keyword evidence="12" id="KW-0131">Cell cycle</keyword>
<evidence type="ECO:0000256" key="12">
    <source>
        <dbReference type="ARBA" id="ARBA00023306"/>
    </source>
</evidence>
<feature type="transmembrane region" description="Helical" evidence="16">
    <location>
        <begin position="62"/>
        <end position="85"/>
    </location>
</feature>
<evidence type="ECO:0000256" key="14">
    <source>
        <dbReference type="PROSITE-ProRule" id="PRU00169"/>
    </source>
</evidence>
<dbReference type="SUPFAM" id="SSF47384">
    <property type="entry name" value="Homodimeric domain of signal transducing histidine kinase"/>
    <property type="match status" value="1"/>
</dbReference>
<dbReference type="SMART" id="SM00388">
    <property type="entry name" value="HisKA"/>
    <property type="match status" value="1"/>
</dbReference>
<dbReference type="SMART" id="SM00448">
    <property type="entry name" value="REC"/>
    <property type="match status" value="2"/>
</dbReference>
<evidence type="ECO:0000256" key="7">
    <source>
        <dbReference type="ARBA" id="ARBA00022741"/>
    </source>
</evidence>
<keyword evidence="10" id="KW-0902">Two-component regulatory system</keyword>
<feature type="transmembrane region" description="Helical" evidence="16">
    <location>
        <begin position="33"/>
        <end position="56"/>
    </location>
</feature>
<comment type="subcellular location">
    <subcellularLocation>
        <location evidence="2">Membrane</location>
    </subcellularLocation>
</comment>
<dbReference type="InterPro" id="IPR036890">
    <property type="entry name" value="HATPase_C_sf"/>
</dbReference>
<keyword evidence="6" id="KW-0808">Transferase</keyword>
<dbReference type="SMART" id="SM00387">
    <property type="entry name" value="HATPase_c"/>
    <property type="match status" value="1"/>
</dbReference>
<comment type="catalytic activity">
    <reaction evidence="1">
        <text>ATP + protein L-histidine = ADP + protein N-phospho-L-histidine.</text>
        <dbReference type="EC" id="2.7.13.3"/>
    </reaction>
</comment>
<keyword evidence="5 14" id="KW-0597">Phosphoprotein</keyword>
<dbReference type="GO" id="GO:0006355">
    <property type="term" value="P:regulation of DNA-templated transcription"/>
    <property type="evidence" value="ECO:0007669"/>
    <property type="project" value="InterPro"/>
</dbReference>
<dbReference type="PROSITE" id="PS50110">
    <property type="entry name" value="RESPONSE_REGULATORY"/>
    <property type="match status" value="2"/>
</dbReference>
<dbReference type="PANTHER" id="PTHR43047:SF63">
    <property type="entry name" value="HISTIDINE KINASE"/>
    <property type="match status" value="1"/>
</dbReference>
<dbReference type="OrthoDB" id="9809348at2"/>
<dbReference type="Gene3D" id="3.40.50.2300">
    <property type="match status" value="2"/>
</dbReference>
<reference evidence="21" key="2">
    <citation type="submission" date="2015-08" db="EMBL/GenBank/DDBJ databases">
        <title>Draft Genome Sequence of a Heterotrophic Facultative Anaerobic Bacterium Ardenticatena maritima Strain 110S.</title>
        <authorList>
            <person name="Kawaichi S."/>
            <person name="Yoshida T."/>
            <person name="Sako Y."/>
            <person name="Nakamura R."/>
        </authorList>
    </citation>
    <scope>NUCLEOTIDE SEQUENCE [LARGE SCALE GENOMIC DNA]</scope>
    <source>
        <strain evidence="21">110S</strain>
    </source>
</reference>
<keyword evidence="7" id="KW-0547">Nucleotide-binding</keyword>
<dbReference type="SUPFAM" id="SSF52172">
    <property type="entry name" value="CheY-like"/>
    <property type="match status" value="2"/>
</dbReference>
<evidence type="ECO:0000256" key="4">
    <source>
        <dbReference type="ARBA" id="ARBA00012438"/>
    </source>
</evidence>
<dbReference type="InterPro" id="IPR001789">
    <property type="entry name" value="Sig_transdc_resp-reg_receiver"/>
</dbReference>
<dbReference type="GO" id="GO:0005886">
    <property type="term" value="C:plasma membrane"/>
    <property type="evidence" value="ECO:0007669"/>
    <property type="project" value="TreeGrafter"/>
</dbReference>
<protein>
    <recommendedName>
        <fullName evidence="13">Circadian input-output histidine kinase CikA</fullName>
        <ecNumber evidence="4">2.7.13.3</ecNumber>
    </recommendedName>
</protein>
<dbReference type="SUPFAM" id="SSF55785">
    <property type="entry name" value="PYP-like sensor domain (PAS domain)"/>
    <property type="match status" value="2"/>
</dbReference>
<evidence type="ECO:0000256" key="8">
    <source>
        <dbReference type="ARBA" id="ARBA00022777"/>
    </source>
</evidence>
<feature type="modified residue" description="4-aspartylphosphate" evidence="14">
    <location>
        <position position="905"/>
    </location>
</feature>
<dbReference type="CDD" id="cd00130">
    <property type="entry name" value="PAS"/>
    <property type="match status" value="1"/>
</dbReference>
<evidence type="ECO:0000256" key="2">
    <source>
        <dbReference type="ARBA" id="ARBA00004370"/>
    </source>
</evidence>
<name>A0A0N0RF77_9CHLR</name>
<feature type="coiled-coil region" evidence="15">
    <location>
        <begin position="320"/>
        <end position="347"/>
    </location>
</feature>
<keyword evidence="11 16" id="KW-0472">Membrane</keyword>
<dbReference type="PRINTS" id="PR00344">
    <property type="entry name" value="BCTRLSENSOR"/>
</dbReference>
<dbReference type="AlphaFoldDB" id="A0A0N0RF77"/>
<keyword evidence="16" id="KW-1133">Transmembrane helix</keyword>
<dbReference type="InParanoid" id="A0A0N0RF77"/>
<keyword evidence="21" id="KW-1185">Reference proteome</keyword>
<feature type="domain" description="Histidine kinase" evidence="17">
    <location>
        <begin position="480"/>
        <end position="702"/>
    </location>
</feature>
<dbReference type="InterPro" id="IPR003594">
    <property type="entry name" value="HATPase_dom"/>
</dbReference>
<evidence type="ECO:0000259" key="19">
    <source>
        <dbReference type="PROSITE" id="PS50112"/>
    </source>
</evidence>
<evidence type="ECO:0000256" key="16">
    <source>
        <dbReference type="SAM" id="Phobius"/>
    </source>
</evidence>
<dbReference type="SMART" id="SM00091">
    <property type="entry name" value="PAS"/>
    <property type="match status" value="1"/>
</dbReference>
<keyword evidence="9" id="KW-0067">ATP-binding</keyword>
<proteinExistence type="inferred from homology"/>
<dbReference type="PROSITE" id="PS50112">
    <property type="entry name" value="PAS"/>
    <property type="match status" value="1"/>
</dbReference>
<feature type="transmembrane region" description="Helical" evidence="16">
    <location>
        <begin position="6"/>
        <end position="24"/>
    </location>
</feature>
<dbReference type="Proteomes" id="UP000037784">
    <property type="component" value="Unassembled WGS sequence"/>
</dbReference>
<comment type="similarity">
    <text evidence="3">In the N-terminal section; belongs to the phytochrome family.</text>
</comment>
<feature type="transmembrane region" description="Helical" evidence="16">
    <location>
        <begin position="132"/>
        <end position="156"/>
    </location>
</feature>
<dbReference type="GO" id="GO:0009927">
    <property type="term" value="F:histidine phosphotransfer kinase activity"/>
    <property type="evidence" value="ECO:0007669"/>
    <property type="project" value="TreeGrafter"/>
</dbReference>
<evidence type="ECO:0000256" key="9">
    <source>
        <dbReference type="ARBA" id="ARBA00022840"/>
    </source>
</evidence>
<dbReference type="InterPro" id="IPR011006">
    <property type="entry name" value="CheY-like_superfamily"/>
</dbReference>
<keyword evidence="16" id="KW-0812">Transmembrane</keyword>
<dbReference type="InterPro" id="IPR005467">
    <property type="entry name" value="His_kinase_dom"/>
</dbReference>
<dbReference type="RefSeq" id="WP_054491589.1">
    <property type="nucleotide sequence ID" value="NZ_BBZA01000003.1"/>
</dbReference>
<keyword evidence="15" id="KW-0175">Coiled coil</keyword>
<dbReference type="InterPro" id="IPR004358">
    <property type="entry name" value="Sig_transdc_His_kin-like_C"/>
</dbReference>
<dbReference type="CDD" id="cd00082">
    <property type="entry name" value="HisKA"/>
    <property type="match status" value="1"/>
</dbReference>
<dbReference type="GO" id="GO:0000155">
    <property type="term" value="F:phosphorelay sensor kinase activity"/>
    <property type="evidence" value="ECO:0007669"/>
    <property type="project" value="InterPro"/>
</dbReference>
<evidence type="ECO:0000256" key="15">
    <source>
        <dbReference type="SAM" id="Coils"/>
    </source>
</evidence>
<dbReference type="GO" id="GO:0005524">
    <property type="term" value="F:ATP binding"/>
    <property type="evidence" value="ECO:0007669"/>
    <property type="project" value="UniProtKB-KW"/>
</dbReference>
<dbReference type="FunCoup" id="A0A0N0RF77">
    <property type="interactions" value="209"/>
</dbReference>
<dbReference type="InterPro" id="IPR013767">
    <property type="entry name" value="PAS_fold"/>
</dbReference>
<dbReference type="FunFam" id="3.30.565.10:FF:000010">
    <property type="entry name" value="Sensor histidine kinase RcsC"/>
    <property type="match status" value="1"/>
</dbReference>
<dbReference type="Gene3D" id="3.30.450.20">
    <property type="entry name" value="PAS domain"/>
    <property type="match status" value="2"/>
</dbReference>
<dbReference type="CDD" id="cd16922">
    <property type="entry name" value="HATPase_EvgS-ArcB-TorS-like"/>
    <property type="match status" value="1"/>
</dbReference>
<gene>
    <name evidence="20" type="ORF">ARMA_0057</name>
</gene>
<keyword evidence="8" id="KW-0418">Kinase</keyword>
<evidence type="ECO:0000313" key="20">
    <source>
        <dbReference type="EMBL" id="GAP61634.1"/>
    </source>
</evidence>
<accession>A0A0N0RF77</accession>
<feature type="coiled-coil region" evidence="15">
    <location>
        <begin position="453"/>
        <end position="480"/>
    </location>
</feature>
<evidence type="ECO:0000256" key="6">
    <source>
        <dbReference type="ARBA" id="ARBA00022679"/>
    </source>
</evidence>
<evidence type="ECO:0000256" key="1">
    <source>
        <dbReference type="ARBA" id="ARBA00000085"/>
    </source>
</evidence>
<dbReference type="EMBL" id="BBZA01000003">
    <property type="protein sequence ID" value="GAP61634.1"/>
    <property type="molecule type" value="Genomic_DNA"/>
</dbReference>
<evidence type="ECO:0000256" key="3">
    <source>
        <dbReference type="ARBA" id="ARBA00006402"/>
    </source>
</evidence>
<feature type="transmembrane region" description="Helical" evidence="16">
    <location>
        <begin position="97"/>
        <end position="112"/>
    </location>
</feature>
<dbReference type="InterPro" id="IPR000014">
    <property type="entry name" value="PAS"/>
</dbReference>
<dbReference type="Pfam" id="PF00989">
    <property type="entry name" value="PAS"/>
    <property type="match status" value="1"/>
</dbReference>
<evidence type="ECO:0000313" key="21">
    <source>
        <dbReference type="Proteomes" id="UP000037784"/>
    </source>
</evidence>
<evidence type="ECO:0000256" key="10">
    <source>
        <dbReference type="ARBA" id="ARBA00023012"/>
    </source>
</evidence>
<evidence type="ECO:0000256" key="11">
    <source>
        <dbReference type="ARBA" id="ARBA00023136"/>
    </source>
</evidence>
<dbReference type="InterPro" id="IPR036097">
    <property type="entry name" value="HisK_dim/P_sf"/>
</dbReference>
<reference evidence="20 21" key="1">
    <citation type="journal article" date="2015" name="Genome Announc.">
        <title>Draft Genome Sequence of a Heterotrophic Facultative Anaerobic Thermophilic Bacterium, Ardenticatena maritima Strain 110ST.</title>
        <authorList>
            <person name="Kawaichi S."/>
            <person name="Yoshida T."/>
            <person name="Sako Y."/>
            <person name="Nakamura R."/>
        </authorList>
    </citation>
    <scope>NUCLEOTIDE SEQUENCE [LARGE SCALE GENOMIC DNA]</scope>
    <source>
        <strain evidence="20 21">110S</strain>
    </source>
</reference>
<evidence type="ECO:0000256" key="13">
    <source>
        <dbReference type="ARBA" id="ARBA00074306"/>
    </source>
</evidence>
<feature type="domain" description="Response regulatory" evidence="18">
    <location>
        <begin position="731"/>
        <end position="844"/>
    </location>
</feature>
<dbReference type="PROSITE" id="PS50109">
    <property type="entry name" value="HIS_KIN"/>
    <property type="match status" value="1"/>
</dbReference>
<evidence type="ECO:0000259" key="17">
    <source>
        <dbReference type="PROSITE" id="PS50109"/>
    </source>
</evidence>
<dbReference type="InterPro" id="IPR035965">
    <property type="entry name" value="PAS-like_dom_sf"/>
</dbReference>
<dbReference type="FunFam" id="1.10.287.130:FF:000038">
    <property type="entry name" value="Sensory transduction histidine kinase"/>
    <property type="match status" value="1"/>
</dbReference>
<dbReference type="InterPro" id="IPR003661">
    <property type="entry name" value="HisK_dim/P_dom"/>
</dbReference>
<feature type="transmembrane region" description="Helical" evidence="16">
    <location>
        <begin position="168"/>
        <end position="187"/>
    </location>
</feature>
<dbReference type="SUPFAM" id="SSF55874">
    <property type="entry name" value="ATPase domain of HSP90 chaperone/DNA topoisomerase II/histidine kinase"/>
    <property type="match status" value="1"/>
</dbReference>
<dbReference type="Gene3D" id="3.30.565.10">
    <property type="entry name" value="Histidine kinase-like ATPase, C-terminal domain"/>
    <property type="match status" value="1"/>
</dbReference>
<dbReference type="PANTHER" id="PTHR43047">
    <property type="entry name" value="TWO-COMPONENT HISTIDINE PROTEIN KINASE"/>
    <property type="match status" value="1"/>
</dbReference>
<dbReference type="CDD" id="cd17574">
    <property type="entry name" value="REC_OmpR"/>
    <property type="match status" value="1"/>
</dbReference>
<organism evidence="20 21">
    <name type="scientific">Ardenticatena maritima</name>
    <dbReference type="NCBI Taxonomy" id="872965"/>
    <lineage>
        <taxon>Bacteria</taxon>
        <taxon>Bacillati</taxon>
        <taxon>Chloroflexota</taxon>
        <taxon>Ardenticatenia</taxon>
        <taxon>Ardenticatenales</taxon>
        <taxon>Ardenticatenaceae</taxon>
        <taxon>Ardenticatena</taxon>
    </lineage>
</organism>
<evidence type="ECO:0000259" key="18">
    <source>
        <dbReference type="PROSITE" id="PS50110"/>
    </source>
</evidence>
<dbReference type="Pfam" id="PF02518">
    <property type="entry name" value="HATPase_c"/>
    <property type="match status" value="1"/>
</dbReference>
<comment type="caution">
    <text evidence="20">The sequence shown here is derived from an EMBL/GenBank/DDBJ whole genome shotgun (WGS) entry which is preliminary data.</text>
</comment>